<comment type="caution">
    <text evidence="5">The sequence shown here is derived from an EMBL/GenBank/DDBJ whole genome shotgun (WGS) entry which is preliminary data.</text>
</comment>
<name>A0ABQ2DMX0_9BACI</name>
<dbReference type="InterPro" id="IPR001647">
    <property type="entry name" value="HTH_TetR"/>
</dbReference>
<evidence type="ECO:0000313" key="6">
    <source>
        <dbReference type="Proteomes" id="UP000634435"/>
    </source>
</evidence>
<feature type="domain" description="HTH tetR-type" evidence="4">
    <location>
        <begin position="10"/>
        <end position="70"/>
    </location>
</feature>
<dbReference type="InterPro" id="IPR009057">
    <property type="entry name" value="Homeodomain-like_sf"/>
</dbReference>
<keyword evidence="1" id="KW-0678">Repressor</keyword>
<dbReference type="PANTHER" id="PTHR43479:SF7">
    <property type="entry name" value="TETR-FAMILY TRANSCRIPTIONAL REGULATOR"/>
    <property type="match status" value="1"/>
</dbReference>
<dbReference type="EMBL" id="BMPN01000004">
    <property type="protein sequence ID" value="GGJ64874.1"/>
    <property type="molecule type" value="Genomic_DNA"/>
</dbReference>
<reference evidence="6" key="1">
    <citation type="journal article" date="2019" name="Int. J. Syst. Evol. Microbiol.">
        <title>The Global Catalogue of Microorganisms (GCM) 10K type strain sequencing project: providing services to taxonomists for standard genome sequencing and annotation.</title>
        <authorList>
            <consortium name="The Broad Institute Genomics Platform"/>
            <consortium name="The Broad Institute Genome Sequencing Center for Infectious Disease"/>
            <person name="Wu L."/>
            <person name="Ma J."/>
        </authorList>
    </citation>
    <scope>NUCLEOTIDE SEQUENCE [LARGE SCALE GENOMIC DNA]</scope>
    <source>
        <strain evidence="6">JCM 30071</strain>
    </source>
</reference>
<dbReference type="PROSITE" id="PS50977">
    <property type="entry name" value="HTH_TETR_2"/>
    <property type="match status" value="1"/>
</dbReference>
<gene>
    <name evidence="5" type="ORF">GCM10007111_28430</name>
</gene>
<evidence type="ECO:0000256" key="2">
    <source>
        <dbReference type="ARBA" id="ARBA00023125"/>
    </source>
</evidence>
<feature type="DNA-binding region" description="H-T-H motif" evidence="3">
    <location>
        <begin position="33"/>
        <end position="52"/>
    </location>
</feature>
<accession>A0ABQ2DMX0</accession>
<evidence type="ECO:0000256" key="1">
    <source>
        <dbReference type="ARBA" id="ARBA00022491"/>
    </source>
</evidence>
<dbReference type="RefSeq" id="WP_021290715.1">
    <property type="nucleotide sequence ID" value="NZ_BMPN01000004.1"/>
</dbReference>
<keyword evidence="2 3" id="KW-0238">DNA-binding</keyword>
<keyword evidence="6" id="KW-1185">Reference proteome</keyword>
<dbReference type="PANTHER" id="PTHR43479">
    <property type="entry name" value="ACREF/ENVCD OPERON REPRESSOR-RELATED"/>
    <property type="match status" value="1"/>
</dbReference>
<dbReference type="Pfam" id="PF14278">
    <property type="entry name" value="TetR_C_8"/>
    <property type="match status" value="1"/>
</dbReference>
<protein>
    <submittedName>
        <fullName evidence="5">TetR family transcriptional regulator</fullName>
    </submittedName>
</protein>
<dbReference type="InterPro" id="IPR039532">
    <property type="entry name" value="TetR_C_Firmicutes"/>
</dbReference>
<evidence type="ECO:0000256" key="3">
    <source>
        <dbReference type="PROSITE-ProRule" id="PRU00335"/>
    </source>
</evidence>
<organism evidence="5 6">
    <name type="scientific">Virgibacillus kapii</name>
    <dbReference type="NCBI Taxonomy" id="1638645"/>
    <lineage>
        <taxon>Bacteria</taxon>
        <taxon>Bacillati</taxon>
        <taxon>Bacillota</taxon>
        <taxon>Bacilli</taxon>
        <taxon>Bacillales</taxon>
        <taxon>Bacillaceae</taxon>
        <taxon>Virgibacillus</taxon>
    </lineage>
</organism>
<sequence>MNEKLDRRKRYTRMVLKDSLMTLLKSKALSGITVKELCEHADINRSTFYTHYKDQFDLLRQIEEEIIADMNTYLNQHNFEEKEQALQTTERLLEYIVSKYDIFYTLLNENEDTSFERRVMEVASNFLINNWMNDDEIDQANSEYLSTFIISGSIHVIKLWLARNMDKTPHQIAQIINRIALNGINNCYVD</sequence>
<proteinExistence type="predicted"/>
<dbReference type="Proteomes" id="UP000634435">
    <property type="component" value="Unassembled WGS sequence"/>
</dbReference>
<dbReference type="SUPFAM" id="SSF46689">
    <property type="entry name" value="Homeodomain-like"/>
    <property type="match status" value="1"/>
</dbReference>
<dbReference type="InterPro" id="IPR050624">
    <property type="entry name" value="HTH-type_Tx_Regulator"/>
</dbReference>
<evidence type="ECO:0000259" key="4">
    <source>
        <dbReference type="PROSITE" id="PS50977"/>
    </source>
</evidence>
<dbReference type="Gene3D" id="1.10.357.10">
    <property type="entry name" value="Tetracycline Repressor, domain 2"/>
    <property type="match status" value="1"/>
</dbReference>
<evidence type="ECO:0000313" key="5">
    <source>
        <dbReference type="EMBL" id="GGJ64874.1"/>
    </source>
</evidence>